<sequence>MVVSSGSGGTAVLERPRDPMVEWAPAPVNGARRAGQERAVDVFPRGRAAAVPRSVPCAARDRWAGLLPTTTPPPADRARLAALPEPARRWPEHAVPPGTPAWTTTEAVMSGRIRLGGRWRRFRARQLLAPGHGFARAARTRMLGPPERLRAGWDRGTARQAEGEFFRARIEGVILR</sequence>
<name>A0ABQ0X0C7_9MICC</name>
<keyword evidence="2" id="KW-1185">Reference proteome</keyword>
<gene>
    <name evidence="1" type="ORF">KFL01_02320</name>
</gene>
<reference evidence="1 2" key="1">
    <citation type="submission" date="2019-07" db="EMBL/GenBank/DDBJ databases">
        <title>Whole genome shotgun sequence of Kocuria flava NBRC 107626.</title>
        <authorList>
            <person name="Hosoyama A."/>
            <person name="Uohara A."/>
            <person name="Ohji S."/>
            <person name="Ichikawa N."/>
        </authorList>
    </citation>
    <scope>NUCLEOTIDE SEQUENCE [LARGE SCALE GENOMIC DNA]</scope>
    <source>
        <strain evidence="1 2">NBRC 107626</strain>
    </source>
</reference>
<comment type="caution">
    <text evidence="1">The sequence shown here is derived from an EMBL/GenBank/DDBJ whole genome shotgun (WGS) entry which is preliminary data.</text>
</comment>
<dbReference type="Pfam" id="PF20181">
    <property type="entry name" value="DUF6544"/>
    <property type="match status" value="1"/>
</dbReference>
<dbReference type="InterPro" id="IPR046674">
    <property type="entry name" value="DUF6544"/>
</dbReference>
<proteinExistence type="predicted"/>
<dbReference type="EMBL" id="BJZR01000003">
    <property type="protein sequence ID" value="GEO90926.1"/>
    <property type="molecule type" value="Genomic_DNA"/>
</dbReference>
<dbReference type="Proteomes" id="UP000321155">
    <property type="component" value="Unassembled WGS sequence"/>
</dbReference>
<evidence type="ECO:0000313" key="2">
    <source>
        <dbReference type="Proteomes" id="UP000321155"/>
    </source>
</evidence>
<accession>A0ABQ0X0C7</accession>
<organism evidence="1 2">
    <name type="scientific">Kocuria flava</name>
    <dbReference type="NCBI Taxonomy" id="446860"/>
    <lineage>
        <taxon>Bacteria</taxon>
        <taxon>Bacillati</taxon>
        <taxon>Actinomycetota</taxon>
        <taxon>Actinomycetes</taxon>
        <taxon>Micrococcales</taxon>
        <taxon>Micrococcaceae</taxon>
        <taxon>Kocuria</taxon>
    </lineage>
</organism>
<evidence type="ECO:0000313" key="1">
    <source>
        <dbReference type="EMBL" id="GEO90926.1"/>
    </source>
</evidence>
<protein>
    <submittedName>
        <fullName evidence="1">Uncharacterized protein</fullName>
    </submittedName>
</protein>